<proteinExistence type="predicted"/>
<dbReference type="EMBL" id="CM046130">
    <property type="protein sequence ID" value="KAI8431283.1"/>
    <property type="molecule type" value="Genomic_DNA"/>
</dbReference>
<protein>
    <submittedName>
        <fullName evidence="1">Uncharacterized protein</fullName>
    </submittedName>
</protein>
<evidence type="ECO:0000313" key="2">
    <source>
        <dbReference type="Proteomes" id="UP001064048"/>
    </source>
</evidence>
<reference evidence="1 2" key="1">
    <citation type="journal article" date="2022" name="Genome Biol. Evol.">
        <title>The Spruce Budworm Genome: Reconstructing the Evolutionary History of Antifreeze Proteins.</title>
        <authorList>
            <person name="Beliveau C."/>
            <person name="Gagne P."/>
            <person name="Picq S."/>
            <person name="Vernygora O."/>
            <person name="Keeling C.I."/>
            <person name="Pinkney K."/>
            <person name="Doucet D."/>
            <person name="Wen F."/>
            <person name="Johnston J.S."/>
            <person name="Maaroufi H."/>
            <person name="Boyle B."/>
            <person name="Laroche J."/>
            <person name="Dewar K."/>
            <person name="Juretic N."/>
            <person name="Blackburn G."/>
            <person name="Nisole A."/>
            <person name="Brunet B."/>
            <person name="Brandao M."/>
            <person name="Lumley L."/>
            <person name="Duan J."/>
            <person name="Quan G."/>
            <person name="Lucarotti C.J."/>
            <person name="Roe A.D."/>
            <person name="Sperling F.A.H."/>
            <person name="Levesque R.C."/>
            <person name="Cusson M."/>
        </authorList>
    </citation>
    <scope>NUCLEOTIDE SEQUENCE [LARGE SCALE GENOMIC DNA]</scope>
    <source>
        <strain evidence="1">Glfc:IPQL:Cfum</strain>
    </source>
</reference>
<evidence type="ECO:0000313" key="1">
    <source>
        <dbReference type="EMBL" id="KAI8431283.1"/>
    </source>
</evidence>
<organism evidence="1 2">
    <name type="scientific">Choristoneura fumiferana</name>
    <name type="common">Spruce budworm moth</name>
    <name type="synonym">Archips fumiferana</name>
    <dbReference type="NCBI Taxonomy" id="7141"/>
    <lineage>
        <taxon>Eukaryota</taxon>
        <taxon>Metazoa</taxon>
        <taxon>Ecdysozoa</taxon>
        <taxon>Arthropoda</taxon>
        <taxon>Hexapoda</taxon>
        <taxon>Insecta</taxon>
        <taxon>Pterygota</taxon>
        <taxon>Neoptera</taxon>
        <taxon>Endopterygota</taxon>
        <taxon>Lepidoptera</taxon>
        <taxon>Glossata</taxon>
        <taxon>Ditrysia</taxon>
        <taxon>Tortricoidea</taxon>
        <taxon>Tortricidae</taxon>
        <taxon>Tortricinae</taxon>
        <taxon>Choristoneura</taxon>
    </lineage>
</organism>
<keyword evidence="2" id="KW-1185">Reference proteome</keyword>
<accession>A0ACC0K4D4</accession>
<comment type="caution">
    <text evidence="1">The sequence shown here is derived from an EMBL/GenBank/DDBJ whole genome shotgun (WGS) entry which is preliminary data.</text>
</comment>
<sequence>MSLWYCTTTYEGAALAASGVTVRGGCVARTGAATQRGRERRGRRLAERGGKRARGNLTALPNLVVAEVRENGCGFDAGIVSSGFADTGGGRTEVRDERLSSLVTSSMNRWNVCGALRKPNGIWANSKSPKGVITAVFFNIILMYGELVKGINEVDFAENSSSLKGYTEVFYVTERVAVGRRRYARGLDGGGMYLRCDFKHSVGDFSQFIERHRVRLSDQNLLHVTLLRWNWASILANHRAGRSGQKGGTLIPTRLTSRFGGGIAKEQAGSGLTAGFLAASDAFVSSAMVLWYCTTTYEGAALAASGVTVRGGCVARTGAATQRGRERRGRRLAERGDAVKLEAVDLDVSIDDDTNEDFNDIHEEIEDKVERPKRKVNPKLYAKCEENNFTLKVLTYEEQIEELEAKKRTEKYLNRKYKCEGCGIGFVTKDVFEEHKKRHQESYSPHECPICRLRFSTSLVLSQHQLAHERRFTCQLCAAVITRYSDCENHRLKCGQATPGVCPHCKKIYSNQNSLEQHIRGVHYKKEKKFVCSFCNQRFQSKQRLAIHTRTHTGAKPYSCDLCHRSFAANSNLRNHLSAHAQARPHYCVECDKSYKTRKGLRRHLLEGATHKGRKHSCHYCLKNFATEKILASHIAASHTKDIDSCDPCSKSLTVTTCWLQYEWAGSTGSVPSIFIKRLRDPWGRDPQGMNPRLAFAVVSSACWSAFQHGYSTGVLNAPQEVMSKWLQFEALSGTNLTLEATKEPKVTTIWSVTVAMYCVGGMIGGMLTGVIADRFGRKGGLLLNNVLVAVAAVFQGCAKVASSAELLILGRLVIGINSGLNAGLAPMYLAEISPVSLRGSIGTVYQLVITISILLSQVLGLESVLGTPDGWPWLLAVCAIPAIIQCATLPLCPESPKYLLLNKGRELHAQRALNWLRGDAAVHGEMEEMHQEAEKNKVSKKVTLRELFGNRSLRQPLLIAMTIMVAQQLSGINAVMFFSTEIFTQASIKAPYSQYATLGMGAMNVVMTVVSLVLVEVAGRKTLLLVGFTGMFVCTVALNVAMLYTTSYTWIPYLCIALVILFVVMFAVGPGSIPWFLVTELFNQSSRPAAASVAVTVNWAANFIVGLSFLPLQLILKANVFIIFAAFQLLFIIFISRKVPETKNKTVEEITAMFRQHM</sequence>
<gene>
    <name evidence="1" type="ORF">MSG28_015837</name>
</gene>
<dbReference type="Proteomes" id="UP001064048">
    <property type="component" value="Chromosome 30"/>
</dbReference>
<name>A0ACC0K4D4_CHOFU</name>